<dbReference type="PANTHER" id="PTHR24221">
    <property type="entry name" value="ATP-BINDING CASSETTE SUB-FAMILY B"/>
    <property type="match status" value="1"/>
</dbReference>
<dbReference type="InterPro" id="IPR027417">
    <property type="entry name" value="P-loop_NTPase"/>
</dbReference>
<dbReference type="AlphaFoldDB" id="A0A7C2K1D9"/>
<feature type="transmembrane region" description="Helical" evidence="9">
    <location>
        <begin position="137"/>
        <end position="162"/>
    </location>
</feature>
<feature type="transmembrane region" description="Helical" evidence="9">
    <location>
        <begin position="30"/>
        <end position="56"/>
    </location>
</feature>
<dbReference type="InterPro" id="IPR036640">
    <property type="entry name" value="ABC1_TM_sf"/>
</dbReference>
<dbReference type="FunFam" id="3.40.50.300:FF:001444">
    <property type="entry name" value="ABC transporter ATP-binding protein"/>
    <property type="match status" value="1"/>
</dbReference>
<evidence type="ECO:0000256" key="5">
    <source>
        <dbReference type="ARBA" id="ARBA00022741"/>
    </source>
</evidence>
<dbReference type="PROSITE" id="PS00211">
    <property type="entry name" value="ABC_TRANSPORTER_1"/>
    <property type="match status" value="1"/>
</dbReference>
<dbReference type="PROSITE" id="PS50893">
    <property type="entry name" value="ABC_TRANSPORTER_2"/>
    <property type="match status" value="1"/>
</dbReference>
<dbReference type="InterPro" id="IPR047957">
    <property type="entry name" value="ABC_AprD-like_6TM"/>
</dbReference>
<dbReference type="Gene3D" id="1.20.1560.10">
    <property type="entry name" value="ABC transporter type 1, transmembrane domain"/>
    <property type="match status" value="1"/>
</dbReference>
<protein>
    <submittedName>
        <fullName evidence="12">Type I secretion system permease/ATPase</fullName>
    </submittedName>
</protein>
<dbReference type="GO" id="GO:0016887">
    <property type="term" value="F:ATP hydrolysis activity"/>
    <property type="evidence" value="ECO:0007669"/>
    <property type="project" value="InterPro"/>
</dbReference>
<dbReference type="InterPro" id="IPR039421">
    <property type="entry name" value="Type_1_exporter"/>
</dbReference>
<dbReference type="GO" id="GO:0030256">
    <property type="term" value="C:type I protein secretion system complex"/>
    <property type="evidence" value="ECO:0007669"/>
    <property type="project" value="InterPro"/>
</dbReference>
<dbReference type="SUPFAM" id="SSF52540">
    <property type="entry name" value="P-loop containing nucleoside triphosphate hydrolases"/>
    <property type="match status" value="1"/>
</dbReference>
<dbReference type="InterPro" id="IPR003439">
    <property type="entry name" value="ABC_transporter-like_ATP-bd"/>
</dbReference>
<proteinExistence type="predicted"/>
<dbReference type="Gene3D" id="3.40.50.300">
    <property type="entry name" value="P-loop containing nucleotide triphosphate hydrolases"/>
    <property type="match status" value="1"/>
</dbReference>
<evidence type="ECO:0000256" key="9">
    <source>
        <dbReference type="SAM" id="Phobius"/>
    </source>
</evidence>
<evidence type="ECO:0000313" key="12">
    <source>
        <dbReference type="EMBL" id="HEN27127.1"/>
    </source>
</evidence>
<keyword evidence="2" id="KW-0813">Transport</keyword>
<dbReference type="GO" id="GO:0034040">
    <property type="term" value="F:ATPase-coupled lipid transmembrane transporter activity"/>
    <property type="evidence" value="ECO:0007669"/>
    <property type="project" value="TreeGrafter"/>
</dbReference>
<dbReference type="CDD" id="cd18586">
    <property type="entry name" value="ABC_6TM_PrtD_like"/>
    <property type="match status" value="1"/>
</dbReference>
<dbReference type="InterPro" id="IPR003593">
    <property type="entry name" value="AAA+_ATPase"/>
</dbReference>
<evidence type="ECO:0000259" key="10">
    <source>
        <dbReference type="PROSITE" id="PS50893"/>
    </source>
</evidence>
<evidence type="ECO:0000256" key="6">
    <source>
        <dbReference type="ARBA" id="ARBA00022840"/>
    </source>
</evidence>
<dbReference type="InterPro" id="IPR017871">
    <property type="entry name" value="ABC_transporter-like_CS"/>
</dbReference>
<organism evidence="12">
    <name type="scientific">candidate division WOR-3 bacterium</name>
    <dbReference type="NCBI Taxonomy" id="2052148"/>
    <lineage>
        <taxon>Bacteria</taxon>
        <taxon>Bacteria division WOR-3</taxon>
    </lineage>
</organism>
<feature type="transmembrane region" description="Helical" evidence="9">
    <location>
        <begin position="168"/>
        <end position="187"/>
    </location>
</feature>
<dbReference type="Pfam" id="PF00664">
    <property type="entry name" value="ABC_membrane"/>
    <property type="match status" value="1"/>
</dbReference>
<keyword evidence="6" id="KW-0067">ATP-binding</keyword>
<dbReference type="NCBIfam" id="TIGR01842">
    <property type="entry name" value="type_I_sec_PrtD"/>
    <property type="match status" value="1"/>
</dbReference>
<dbReference type="SMART" id="SM00382">
    <property type="entry name" value="AAA"/>
    <property type="match status" value="1"/>
</dbReference>
<feature type="transmembrane region" description="Helical" evidence="9">
    <location>
        <begin position="68"/>
        <end position="87"/>
    </location>
</feature>
<evidence type="ECO:0000256" key="4">
    <source>
        <dbReference type="ARBA" id="ARBA00022692"/>
    </source>
</evidence>
<dbReference type="GO" id="GO:0030253">
    <property type="term" value="P:protein secretion by the type I secretion system"/>
    <property type="evidence" value="ECO:0007669"/>
    <property type="project" value="InterPro"/>
</dbReference>
<keyword evidence="8 9" id="KW-0472">Membrane</keyword>
<evidence type="ECO:0000256" key="8">
    <source>
        <dbReference type="ARBA" id="ARBA00023136"/>
    </source>
</evidence>
<keyword evidence="7 9" id="KW-1133">Transmembrane helix</keyword>
<dbReference type="PROSITE" id="PS50929">
    <property type="entry name" value="ABC_TM1F"/>
    <property type="match status" value="1"/>
</dbReference>
<name>A0A7C2K1D9_UNCW3</name>
<dbReference type="EMBL" id="DSOL01000006">
    <property type="protein sequence ID" value="HEN27127.1"/>
    <property type="molecule type" value="Genomic_DNA"/>
</dbReference>
<evidence type="ECO:0000259" key="11">
    <source>
        <dbReference type="PROSITE" id="PS50929"/>
    </source>
</evidence>
<reference evidence="12" key="1">
    <citation type="journal article" date="2020" name="mSystems">
        <title>Genome- and Community-Level Interaction Insights into Carbon Utilization and Element Cycling Functions of Hydrothermarchaeota in Hydrothermal Sediment.</title>
        <authorList>
            <person name="Zhou Z."/>
            <person name="Liu Y."/>
            <person name="Xu W."/>
            <person name="Pan J."/>
            <person name="Luo Z.H."/>
            <person name="Li M."/>
        </authorList>
    </citation>
    <scope>NUCLEOTIDE SEQUENCE [LARGE SCALE GENOMIC DNA]</scope>
    <source>
        <strain evidence="12">SpSt-34</strain>
    </source>
</reference>
<sequence>MQFNPILLRRILKRPEKNELLETLFSYRRIFYWLLFFSALINFILIVPALYMFQIYDSVLTSRSVETLLAITFIAIFFYLVMGFLEWSRSQILIRLSNDFDNKLSDRTFQASFMAIINSGSTAPSQYFNDLTTLKQFLTGAGFFAFFDAPWAFVYLGVIYIIHPMLGIFSLVAQIFIFFTAILSEYLTKKSVQEANRCYQQANVFLQTSLRNAEVIEAMGMHENIKREWRKRYNEVMVLQSEASETAGKIHSINRVLRISAQSLILGLGAYYVINLEITPGMMIMASILMGRAMSPVDVAVGTWRQFISARQAYRRLEELFLSYPLPERRLPLPIPTGKLKVENVSVVPPGATKEVLRGINFEASPGEIIAIIGPTASGKSSLAKTIVGVWKPATGSVKLDGADLKLYNKEHLGRYIGYLPQDIEIFSGSVAENIARFGDIHMELVVKAAMIAGIHEMILNLPNGYETEVGEGGSYLSGGQRQRLALARAVYGDPVLIVLDEPNSNLDEEGEMALIRALAILKKMNKTIFVISHKMNILSIADKIMVIDRGSIQLFGPRKEVLEYLRKAKISAKA</sequence>
<accession>A0A7C2K1D9</accession>
<keyword evidence="3" id="KW-1003">Cell membrane</keyword>
<comment type="caution">
    <text evidence="12">The sequence shown here is derived from an EMBL/GenBank/DDBJ whole genome shotgun (WGS) entry which is preliminary data.</text>
</comment>
<dbReference type="InterPro" id="IPR010128">
    <property type="entry name" value="ATPase_T1SS_PrtD-like"/>
</dbReference>
<dbReference type="SUPFAM" id="SSF90123">
    <property type="entry name" value="ABC transporter transmembrane region"/>
    <property type="match status" value="1"/>
</dbReference>
<evidence type="ECO:0000256" key="7">
    <source>
        <dbReference type="ARBA" id="ARBA00022989"/>
    </source>
</evidence>
<dbReference type="Pfam" id="PF00005">
    <property type="entry name" value="ABC_tran"/>
    <property type="match status" value="1"/>
</dbReference>
<evidence type="ECO:0000256" key="2">
    <source>
        <dbReference type="ARBA" id="ARBA00022448"/>
    </source>
</evidence>
<keyword evidence="4 9" id="KW-0812">Transmembrane</keyword>
<dbReference type="GO" id="GO:0140359">
    <property type="term" value="F:ABC-type transporter activity"/>
    <property type="evidence" value="ECO:0007669"/>
    <property type="project" value="InterPro"/>
</dbReference>
<evidence type="ECO:0000256" key="1">
    <source>
        <dbReference type="ARBA" id="ARBA00004651"/>
    </source>
</evidence>
<gene>
    <name evidence="12" type="ORF">ENQ77_00320</name>
</gene>
<comment type="subcellular location">
    <subcellularLocation>
        <location evidence="1">Cell membrane</location>
        <topology evidence="1">Multi-pass membrane protein</topology>
    </subcellularLocation>
</comment>
<dbReference type="GO" id="GO:0005886">
    <property type="term" value="C:plasma membrane"/>
    <property type="evidence" value="ECO:0007669"/>
    <property type="project" value="UniProtKB-SubCell"/>
</dbReference>
<dbReference type="GO" id="GO:0005524">
    <property type="term" value="F:ATP binding"/>
    <property type="evidence" value="ECO:0007669"/>
    <property type="project" value="UniProtKB-KW"/>
</dbReference>
<feature type="domain" description="ABC transmembrane type-1" evidence="11">
    <location>
        <begin position="33"/>
        <end position="309"/>
    </location>
</feature>
<feature type="domain" description="ABC transporter" evidence="10">
    <location>
        <begin position="340"/>
        <end position="575"/>
    </location>
</feature>
<keyword evidence="5" id="KW-0547">Nucleotide-binding</keyword>
<dbReference type="InterPro" id="IPR011527">
    <property type="entry name" value="ABC1_TM_dom"/>
</dbReference>
<dbReference type="PANTHER" id="PTHR24221:SF248">
    <property type="entry name" value="ABC TRANSPORTER TRANSMEMBRANE REGION"/>
    <property type="match status" value="1"/>
</dbReference>
<evidence type="ECO:0000256" key="3">
    <source>
        <dbReference type="ARBA" id="ARBA00022475"/>
    </source>
</evidence>